<organism evidence="2 3">
    <name type="scientific">Bos mutus grunniens</name>
    <name type="common">Wild yak</name>
    <name type="synonym">Bos grunniens</name>
    <dbReference type="NCBI Taxonomy" id="30521"/>
    <lineage>
        <taxon>Eukaryota</taxon>
        <taxon>Metazoa</taxon>
        <taxon>Chordata</taxon>
        <taxon>Craniata</taxon>
        <taxon>Vertebrata</taxon>
        <taxon>Euteleostomi</taxon>
        <taxon>Mammalia</taxon>
        <taxon>Eutheria</taxon>
        <taxon>Laurasiatheria</taxon>
        <taxon>Artiodactyla</taxon>
        <taxon>Ruminantia</taxon>
        <taxon>Pecora</taxon>
        <taxon>Bovidae</taxon>
        <taxon>Bovinae</taxon>
        <taxon>Bos</taxon>
    </lineage>
</organism>
<reference evidence="2" key="1">
    <citation type="submission" date="2025-08" db="UniProtKB">
        <authorList>
            <consortium name="Ensembl"/>
        </authorList>
    </citation>
    <scope>IDENTIFICATION</scope>
</reference>
<accession>A0A8B9X3B3</accession>
<reference evidence="2" key="2">
    <citation type="submission" date="2025-09" db="UniProtKB">
        <authorList>
            <consortium name="Ensembl"/>
        </authorList>
    </citation>
    <scope>IDENTIFICATION</scope>
</reference>
<proteinExistence type="predicted"/>
<keyword evidence="3" id="KW-1185">Reference proteome</keyword>
<dbReference type="AlphaFoldDB" id="A0A8B9X3B3"/>
<dbReference type="Proteomes" id="UP000694520">
    <property type="component" value="Unassembled WGS sequence"/>
</dbReference>
<name>A0A8B9X3B3_BOSMU</name>
<evidence type="ECO:0000313" key="2">
    <source>
        <dbReference type="Ensembl" id="ENSBGRP00000015518.1"/>
    </source>
</evidence>
<evidence type="ECO:0000256" key="1">
    <source>
        <dbReference type="SAM" id="MobiDB-lite"/>
    </source>
</evidence>
<feature type="region of interest" description="Disordered" evidence="1">
    <location>
        <begin position="165"/>
        <end position="192"/>
    </location>
</feature>
<sequence length="381" mass="41765">MTLHPHQPDPALDPGGRGGTGLRTPAATPEPELRHGRRGPARPREVTSVRPPASSVKLGLKMEQYLSAIQPVLSAPRDQSPSIVKTHPTLSSLWLPWMLPASATSSRKIWWAKAEKAQPPAARTRRHRGSWQLAGSPSGGRSQRPCWVLRRSLCWRTELSQERGQFQTKPATWRRDQCLRKPPSSRRPQFLRCSWPQAGPWPQCGPRDWEHSASAECLSSPGGQHGTGPEKEPKSSGGPLSQPGGLLPITLQMSPQRDSSEAALTLSTSVRPPASSVKLGSKLEQYLSAIQRSESVKCANPSHTEFLVAPVDVTSKCHLFEKELVGQSREGPASSRKEDLQLSGVEKSQLNLWISRTQESAQQGPQVPRVPLWLHLPAGLS</sequence>
<dbReference type="GO" id="GO:0005198">
    <property type="term" value="F:structural molecule activity"/>
    <property type="evidence" value="ECO:0007669"/>
    <property type="project" value="InterPro"/>
</dbReference>
<protein>
    <submittedName>
        <fullName evidence="2">Uncharacterized protein</fullName>
    </submittedName>
</protein>
<dbReference type="Ensembl" id="ENSBGRT00000017896.1">
    <property type="protein sequence ID" value="ENSBGRP00000015518.1"/>
    <property type="gene ID" value="ENSBGRG00000009754.1"/>
</dbReference>
<dbReference type="InterPro" id="IPR017404">
    <property type="entry name" value="Ladinin_1"/>
</dbReference>
<dbReference type="GeneTree" id="ENSGT00390000005256"/>
<feature type="region of interest" description="Disordered" evidence="1">
    <location>
        <begin position="1"/>
        <end position="54"/>
    </location>
</feature>
<feature type="compositionally biased region" description="Low complexity" evidence="1">
    <location>
        <begin position="235"/>
        <end position="248"/>
    </location>
</feature>
<feature type="region of interest" description="Disordered" evidence="1">
    <location>
        <begin position="117"/>
        <end position="138"/>
    </location>
</feature>
<dbReference type="PANTHER" id="PTHR12392:SF0">
    <property type="entry name" value="LADININ-1"/>
    <property type="match status" value="1"/>
</dbReference>
<dbReference type="PANTHER" id="PTHR12392">
    <property type="entry name" value="LADININ 1"/>
    <property type="match status" value="1"/>
</dbReference>
<evidence type="ECO:0000313" key="3">
    <source>
        <dbReference type="Proteomes" id="UP000694520"/>
    </source>
</evidence>
<feature type="region of interest" description="Disordered" evidence="1">
    <location>
        <begin position="212"/>
        <end position="277"/>
    </location>
</feature>